<dbReference type="Pfam" id="PF00249">
    <property type="entry name" value="Myb_DNA-binding"/>
    <property type="match status" value="1"/>
</dbReference>
<dbReference type="InterPro" id="IPR001005">
    <property type="entry name" value="SANT/Myb"/>
</dbReference>
<dbReference type="OrthoDB" id="2339771at2759"/>
<dbReference type="InterPro" id="IPR009057">
    <property type="entry name" value="Homeodomain-like_sf"/>
</dbReference>
<feature type="compositionally biased region" description="Polar residues" evidence="3">
    <location>
        <begin position="361"/>
        <end position="372"/>
    </location>
</feature>
<dbReference type="GO" id="GO:0051726">
    <property type="term" value="P:regulation of cell cycle"/>
    <property type="evidence" value="ECO:0007669"/>
    <property type="project" value="TreeGrafter"/>
</dbReference>
<dbReference type="EMBL" id="CAJGYO010000001">
    <property type="protein sequence ID" value="CAD6203719.1"/>
    <property type="molecule type" value="Genomic_DNA"/>
</dbReference>
<keyword evidence="6" id="KW-1185">Reference proteome</keyword>
<organism evidence="5 6">
    <name type="scientific">Miscanthus lutarioriparius</name>
    <dbReference type="NCBI Taxonomy" id="422564"/>
    <lineage>
        <taxon>Eukaryota</taxon>
        <taxon>Viridiplantae</taxon>
        <taxon>Streptophyta</taxon>
        <taxon>Embryophyta</taxon>
        <taxon>Tracheophyta</taxon>
        <taxon>Spermatophyta</taxon>
        <taxon>Magnoliopsida</taxon>
        <taxon>Liliopsida</taxon>
        <taxon>Poales</taxon>
        <taxon>Poaceae</taxon>
        <taxon>PACMAD clade</taxon>
        <taxon>Panicoideae</taxon>
        <taxon>Andropogonodae</taxon>
        <taxon>Andropogoneae</taxon>
        <taxon>Saccharinae</taxon>
        <taxon>Miscanthus</taxon>
    </lineage>
</organism>
<reference evidence="5" key="1">
    <citation type="submission" date="2020-10" db="EMBL/GenBank/DDBJ databases">
        <authorList>
            <person name="Han B."/>
            <person name="Lu T."/>
            <person name="Zhao Q."/>
            <person name="Huang X."/>
            <person name="Zhao Y."/>
        </authorList>
    </citation>
    <scope>NUCLEOTIDE SEQUENCE</scope>
</reference>
<comment type="caution">
    <text evidence="5">The sequence shown here is derived from an EMBL/GenBank/DDBJ whole genome shotgun (WGS) entry which is preliminary data.</text>
</comment>
<feature type="region of interest" description="Disordered" evidence="3">
    <location>
        <begin position="298"/>
        <end position="375"/>
    </location>
</feature>
<name>A0A811MCZ5_9POAL</name>
<dbReference type="InterPro" id="IPR033471">
    <property type="entry name" value="DIRP"/>
</dbReference>
<dbReference type="SMART" id="SM01135">
    <property type="entry name" value="DIRP"/>
    <property type="match status" value="1"/>
</dbReference>
<comment type="subcellular location">
    <subcellularLocation>
        <location evidence="1">Nucleus</location>
    </subcellularLocation>
</comment>
<keyword evidence="2" id="KW-0539">Nucleus</keyword>
<feature type="region of interest" description="Disordered" evidence="3">
    <location>
        <begin position="400"/>
        <end position="481"/>
    </location>
</feature>
<evidence type="ECO:0000256" key="1">
    <source>
        <dbReference type="ARBA" id="ARBA00004123"/>
    </source>
</evidence>
<dbReference type="PANTHER" id="PTHR21689">
    <property type="entry name" value="LIN-9"/>
    <property type="match status" value="1"/>
</dbReference>
<evidence type="ECO:0000256" key="3">
    <source>
        <dbReference type="SAM" id="MobiDB-lite"/>
    </source>
</evidence>
<dbReference type="Proteomes" id="UP000604825">
    <property type="component" value="Unassembled WGS sequence"/>
</dbReference>
<protein>
    <recommendedName>
        <fullName evidence="4">DIRP domain-containing protein</fullName>
    </recommendedName>
</protein>
<accession>A0A811MCZ5</accession>
<dbReference type="GO" id="GO:0006351">
    <property type="term" value="P:DNA-templated transcription"/>
    <property type="evidence" value="ECO:0007669"/>
    <property type="project" value="InterPro"/>
</dbReference>
<feature type="region of interest" description="Disordered" evidence="3">
    <location>
        <begin position="230"/>
        <end position="265"/>
    </location>
</feature>
<feature type="domain" description="DIRP" evidence="4">
    <location>
        <begin position="541"/>
        <end position="642"/>
    </location>
</feature>
<dbReference type="Pfam" id="PF06584">
    <property type="entry name" value="DIRP"/>
    <property type="match status" value="1"/>
</dbReference>
<feature type="region of interest" description="Disordered" evidence="3">
    <location>
        <begin position="171"/>
        <end position="214"/>
    </location>
</feature>
<dbReference type="PANTHER" id="PTHR21689:SF2">
    <property type="entry name" value="PROTEIN LIN-9 HOMOLOG"/>
    <property type="match status" value="1"/>
</dbReference>
<dbReference type="GO" id="GO:0003677">
    <property type="term" value="F:DNA binding"/>
    <property type="evidence" value="ECO:0007669"/>
    <property type="project" value="TreeGrafter"/>
</dbReference>
<proteinExistence type="predicted"/>
<dbReference type="InterPro" id="IPR010561">
    <property type="entry name" value="LIN-9/ALY1"/>
</dbReference>
<feature type="region of interest" description="Disordered" evidence="3">
    <location>
        <begin position="270"/>
        <end position="289"/>
    </location>
</feature>
<evidence type="ECO:0000313" key="6">
    <source>
        <dbReference type="Proteomes" id="UP000604825"/>
    </source>
</evidence>
<evidence type="ECO:0000259" key="4">
    <source>
        <dbReference type="SMART" id="SM01135"/>
    </source>
</evidence>
<dbReference type="Gene3D" id="1.20.58.1880">
    <property type="match status" value="1"/>
</dbReference>
<sequence>MRYSYDVNRGFCFELAGKDPTHKEKKKKLSDMLGSQWSKDELERFYGAYRKYGKDWRKVGGAIRDRTSDMVKALYNMNKAYLSLPEGTATAAGLIAMMTDHYNILDGSNSDRESNDSPQVSRRLQKRGRAKLQSVSKTSDTHHTDLLQPQPASSSYGCLSLLKKKRSGDLFVGNRPRAVGKRTPRVPVASMYHRDDRGASNRQAKPDANNGDDEGAHVAALALAEVYQRGGSPQFSHTPRRSGDHMFLSPAKSSDKKNADSEMGSSKLHGFQLDADYPEGSLGSREAETGDYTKGASYLIANKGSPSSKPQKKVKRPQKRRKKAVRKTGDQFEDDREACSGTEEGCSMKKAKEEPELETLGSKTAWPSSTSNKRSRQLFFDDERSALDALHTLADLSVNILQPSPVVESESSAQIKDENKDNDSDGKPGIPAAAVSVYEQKDNSKSTSKKLKRQSEMASTDMVTRKKGKLAKDTNHDGSTTSEVKQQACTCGVKTEKKKKSSMGKILKDEKNMPKDVEKTEVSPEEEKASSNKKWCMFEWFYSAIDYPWFAKSEFVEYLNHVKLGHVPRLTRVEWGVIRSSLGKPRRLSKQFLHEEREKLAQYRDSVRQHYTELRSGVREGLPTDLARPLAVGQRVIACHPRTRELHDGNVLTVDHNQCRVQFDRPELGVELVKDIDCMPLHPLENFPESLRQQSIINGYYSHLSEAKYEDQMKELASGGAARSTSNLNGADATFPSGHPMSTLMKQAKAKATVNEVAVATQQSMYNQPCTLSQIQEREADIRALGELSRALDKKEALLVELRHMNEEVSGKQRDREIIRDLEHFRKQYAMVLVQLRDSNDQVTFPSSRQSKSMENGVALAGASDPYNLFSYINPESDSQVIEVIETSKCRARMMVDVAIQAMCKVSEGENAFAKIGEALDHLNSHGTGSGLSILGIRRIPPESGQSNASYHDNCTTAPAANSSSKLPNGCDSEAQFPKELISSCVAMMLMIKNCTDKQYHPAEVAHILDSALSGVQTCSSQNIPIFRDIEMCMGIIKNQMLALIPTPSG</sequence>
<dbReference type="SUPFAM" id="SSF46689">
    <property type="entry name" value="Homeodomain-like"/>
    <property type="match status" value="1"/>
</dbReference>
<dbReference type="AlphaFoldDB" id="A0A811MCZ5"/>
<gene>
    <name evidence="5" type="ORF">NCGR_LOCUS1861</name>
</gene>
<dbReference type="GO" id="GO:0005654">
    <property type="term" value="C:nucleoplasm"/>
    <property type="evidence" value="ECO:0007669"/>
    <property type="project" value="TreeGrafter"/>
</dbReference>
<feature type="region of interest" description="Disordered" evidence="3">
    <location>
        <begin position="106"/>
        <end position="152"/>
    </location>
</feature>
<evidence type="ECO:0000313" key="5">
    <source>
        <dbReference type="EMBL" id="CAD6203719.1"/>
    </source>
</evidence>
<dbReference type="CDD" id="cd00167">
    <property type="entry name" value="SANT"/>
    <property type="match status" value="1"/>
</dbReference>
<feature type="compositionally biased region" description="Basic residues" evidence="3">
    <location>
        <begin position="310"/>
        <end position="326"/>
    </location>
</feature>
<dbReference type="GO" id="GO:0017053">
    <property type="term" value="C:transcription repressor complex"/>
    <property type="evidence" value="ECO:0007669"/>
    <property type="project" value="InterPro"/>
</dbReference>
<dbReference type="GO" id="GO:0006357">
    <property type="term" value="P:regulation of transcription by RNA polymerase II"/>
    <property type="evidence" value="ECO:0007669"/>
    <property type="project" value="TreeGrafter"/>
</dbReference>
<feature type="compositionally biased region" description="Basic and acidic residues" evidence="3">
    <location>
        <begin position="415"/>
        <end position="426"/>
    </location>
</feature>
<evidence type="ECO:0000256" key="2">
    <source>
        <dbReference type="ARBA" id="ARBA00023242"/>
    </source>
</evidence>